<reference evidence="2" key="1">
    <citation type="submission" date="2021-03" db="EMBL/GenBank/DDBJ databases">
        <title>Draft genome sequence of rust myrtle Austropuccinia psidii MF-1, a brazilian biotype.</title>
        <authorList>
            <person name="Quecine M.C."/>
            <person name="Pachon D.M.R."/>
            <person name="Bonatelli M.L."/>
            <person name="Correr F.H."/>
            <person name="Franceschini L.M."/>
            <person name="Leite T.F."/>
            <person name="Margarido G.R.A."/>
            <person name="Almeida C.A."/>
            <person name="Ferrarezi J.A."/>
            <person name="Labate C.A."/>
        </authorList>
    </citation>
    <scope>NUCLEOTIDE SEQUENCE</scope>
    <source>
        <strain evidence="2">MF-1</strain>
    </source>
</reference>
<organism evidence="2 3">
    <name type="scientific">Austropuccinia psidii MF-1</name>
    <dbReference type="NCBI Taxonomy" id="1389203"/>
    <lineage>
        <taxon>Eukaryota</taxon>
        <taxon>Fungi</taxon>
        <taxon>Dikarya</taxon>
        <taxon>Basidiomycota</taxon>
        <taxon>Pucciniomycotina</taxon>
        <taxon>Pucciniomycetes</taxon>
        <taxon>Pucciniales</taxon>
        <taxon>Sphaerophragmiaceae</taxon>
        <taxon>Austropuccinia</taxon>
    </lineage>
</organism>
<evidence type="ECO:0000313" key="2">
    <source>
        <dbReference type="EMBL" id="MBW0517372.1"/>
    </source>
</evidence>
<evidence type="ECO:0000313" key="3">
    <source>
        <dbReference type="Proteomes" id="UP000765509"/>
    </source>
</evidence>
<name>A0A9Q3EC19_9BASI</name>
<feature type="region of interest" description="Disordered" evidence="1">
    <location>
        <begin position="51"/>
        <end position="127"/>
    </location>
</feature>
<gene>
    <name evidence="2" type="ORF">O181_057087</name>
</gene>
<protein>
    <submittedName>
        <fullName evidence="2">Uncharacterized protein</fullName>
    </submittedName>
</protein>
<evidence type="ECO:0000256" key="1">
    <source>
        <dbReference type="SAM" id="MobiDB-lite"/>
    </source>
</evidence>
<comment type="caution">
    <text evidence="2">The sequence shown here is derived from an EMBL/GenBank/DDBJ whole genome shotgun (WGS) entry which is preliminary data.</text>
</comment>
<feature type="compositionally biased region" description="Basic and acidic residues" evidence="1">
    <location>
        <begin position="105"/>
        <end position="127"/>
    </location>
</feature>
<dbReference type="AlphaFoldDB" id="A0A9Q3EC19"/>
<dbReference type="EMBL" id="AVOT02025883">
    <property type="protein sequence ID" value="MBW0517372.1"/>
    <property type="molecule type" value="Genomic_DNA"/>
</dbReference>
<accession>A0A9Q3EC19</accession>
<dbReference type="Proteomes" id="UP000765509">
    <property type="component" value="Unassembled WGS sequence"/>
</dbReference>
<proteinExistence type="predicted"/>
<sequence>MILLLSPKRAFPRVSSELVGDFNEVVQKIPQYLPTPSSVSSEKNKPIKIETIRSHPRSVSQNTRIHPQDSDSYGLQTPLKGLLRARENTRNVNQDTYDEEEKEEKEENHDGGDGCEKGKEVEKENYA</sequence>
<keyword evidence="3" id="KW-1185">Reference proteome</keyword>
<feature type="compositionally biased region" description="Polar residues" evidence="1">
    <location>
        <begin position="57"/>
        <end position="75"/>
    </location>
</feature>